<dbReference type="EMBL" id="SRLO01000002">
    <property type="protein sequence ID" value="TNN89203.1"/>
    <property type="molecule type" value="Genomic_DNA"/>
</dbReference>
<evidence type="ECO:0000313" key="1">
    <source>
        <dbReference type="EMBL" id="TNN89203.1"/>
    </source>
</evidence>
<dbReference type="OrthoDB" id="7237699at2759"/>
<keyword evidence="2" id="KW-1185">Reference proteome</keyword>
<reference evidence="1 2" key="1">
    <citation type="submission" date="2019-03" db="EMBL/GenBank/DDBJ databases">
        <title>First draft genome of Liparis tanakae, snailfish: a comprehensive survey of snailfish specific genes.</title>
        <authorList>
            <person name="Kim W."/>
            <person name="Song I."/>
            <person name="Jeong J.-H."/>
            <person name="Kim D."/>
            <person name="Kim S."/>
            <person name="Ryu S."/>
            <person name="Song J.Y."/>
            <person name="Lee S.K."/>
        </authorList>
    </citation>
    <scope>NUCLEOTIDE SEQUENCE [LARGE SCALE GENOMIC DNA]</scope>
    <source>
        <tissue evidence="1">Muscle</tissue>
    </source>
</reference>
<accession>A0A4Z2JHB7</accession>
<evidence type="ECO:0000313" key="2">
    <source>
        <dbReference type="Proteomes" id="UP000314294"/>
    </source>
</evidence>
<comment type="caution">
    <text evidence="1">The sequence shown here is derived from an EMBL/GenBank/DDBJ whole genome shotgun (WGS) entry which is preliminary data.</text>
</comment>
<name>A0A4Z2JHB7_9TELE</name>
<sequence>MPIMSVQVVFQTSYDLIIDVSQRPSYLQLDVSSNIFSRPSLNSSSALSALSSRFLTWTLRYLASSPRATWLPAALEPRYGGLFLRPSRGLVDSSRSFSSLLRALFTSRRSPLVGDWELNVGLREAPEPAAAITPLL</sequence>
<gene>
    <name evidence="1" type="ORF">EYF80_000491</name>
</gene>
<organism evidence="1 2">
    <name type="scientific">Liparis tanakae</name>
    <name type="common">Tanaka's snailfish</name>
    <dbReference type="NCBI Taxonomy" id="230148"/>
    <lineage>
        <taxon>Eukaryota</taxon>
        <taxon>Metazoa</taxon>
        <taxon>Chordata</taxon>
        <taxon>Craniata</taxon>
        <taxon>Vertebrata</taxon>
        <taxon>Euteleostomi</taxon>
        <taxon>Actinopterygii</taxon>
        <taxon>Neopterygii</taxon>
        <taxon>Teleostei</taxon>
        <taxon>Neoteleostei</taxon>
        <taxon>Acanthomorphata</taxon>
        <taxon>Eupercaria</taxon>
        <taxon>Perciformes</taxon>
        <taxon>Cottioidei</taxon>
        <taxon>Cottales</taxon>
        <taxon>Liparidae</taxon>
        <taxon>Liparis</taxon>
    </lineage>
</organism>
<dbReference type="AlphaFoldDB" id="A0A4Z2JHB7"/>
<dbReference type="Proteomes" id="UP000314294">
    <property type="component" value="Unassembled WGS sequence"/>
</dbReference>
<proteinExistence type="predicted"/>
<protein>
    <submittedName>
        <fullName evidence="1">Uncharacterized protein</fullName>
    </submittedName>
</protein>